<dbReference type="GO" id="GO:0006313">
    <property type="term" value="P:DNA transposition"/>
    <property type="evidence" value="ECO:0007669"/>
    <property type="project" value="InterPro"/>
</dbReference>
<dbReference type="InterPro" id="IPR002514">
    <property type="entry name" value="Transposase_8"/>
</dbReference>
<dbReference type="SUPFAM" id="SSF48295">
    <property type="entry name" value="TrpR-like"/>
    <property type="match status" value="1"/>
</dbReference>
<sequence length="238" mass="27870">MPKRKSYDQQFKEETIQYVRDHPEMSVKAIANERGVSFSTLNLWIRNYNLSVDANKKIQRGGVAPSGTGFRHDAKTKEAALQYVREHPEMSVKQIADALQLSFSTLSVWIRKYNESAPAKMKLRKKGKTSQKKGMRRARYTNHTKEEAIMYVRQHPEMSMRDIAARLEVKFSSLNLWIRKYNETAAPEDRIVRERRGRKKKVVELPTENEELLALREENKKLREMLEAIRATLSMYHS</sequence>
<reference evidence="2" key="1">
    <citation type="submission" date="2020-10" db="EMBL/GenBank/DDBJ databases">
        <authorList>
            <person name="Gilroy R."/>
        </authorList>
    </citation>
    <scope>NUCLEOTIDE SEQUENCE</scope>
    <source>
        <strain evidence="2">CHK195-11698</strain>
    </source>
</reference>
<accession>A0A9D1L0R0</accession>
<dbReference type="InterPro" id="IPR051839">
    <property type="entry name" value="RD_transcriptional_regulator"/>
</dbReference>
<keyword evidence="1" id="KW-0175">Coiled coil</keyword>
<comment type="caution">
    <text evidence="2">The sequence shown here is derived from an EMBL/GenBank/DDBJ whole genome shotgun (WGS) entry which is preliminary data.</text>
</comment>
<dbReference type="EMBL" id="DVMJ01000066">
    <property type="protein sequence ID" value="HIU14019.1"/>
    <property type="molecule type" value="Genomic_DNA"/>
</dbReference>
<dbReference type="GO" id="GO:0043565">
    <property type="term" value="F:sequence-specific DNA binding"/>
    <property type="evidence" value="ECO:0007669"/>
    <property type="project" value="InterPro"/>
</dbReference>
<feature type="coiled-coil region" evidence="1">
    <location>
        <begin position="205"/>
        <end position="232"/>
    </location>
</feature>
<proteinExistence type="predicted"/>
<dbReference type="Proteomes" id="UP000824175">
    <property type="component" value="Unassembled WGS sequence"/>
</dbReference>
<dbReference type="GO" id="GO:0004803">
    <property type="term" value="F:transposase activity"/>
    <property type="evidence" value="ECO:0007669"/>
    <property type="project" value="InterPro"/>
</dbReference>
<dbReference type="Pfam" id="PF13384">
    <property type="entry name" value="HTH_23"/>
    <property type="match status" value="1"/>
</dbReference>
<dbReference type="Gene3D" id="1.10.10.60">
    <property type="entry name" value="Homeodomain-like"/>
    <property type="match status" value="3"/>
</dbReference>
<dbReference type="PANTHER" id="PTHR33215:SF13">
    <property type="entry name" value="PROTEIN DISTAL ANTENNA"/>
    <property type="match status" value="1"/>
</dbReference>
<protein>
    <submittedName>
        <fullName evidence="2">Helix-turn-helix domain-containing protein</fullName>
    </submittedName>
</protein>
<dbReference type="InterPro" id="IPR010921">
    <property type="entry name" value="Trp_repressor/repl_initiator"/>
</dbReference>
<name>A0A9D1L0R0_9FIRM</name>
<evidence type="ECO:0000256" key="1">
    <source>
        <dbReference type="SAM" id="Coils"/>
    </source>
</evidence>
<dbReference type="InterPro" id="IPR009057">
    <property type="entry name" value="Homeodomain-like_sf"/>
</dbReference>
<reference evidence="2" key="2">
    <citation type="journal article" date="2021" name="PeerJ">
        <title>Extensive microbial diversity within the chicken gut microbiome revealed by metagenomics and culture.</title>
        <authorList>
            <person name="Gilroy R."/>
            <person name="Ravi A."/>
            <person name="Getino M."/>
            <person name="Pursley I."/>
            <person name="Horton D.L."/>
            <person name="Alikhan N.F."/>
            <person name="Baker D."/>
            <person name="Gharbi K."/>
            <person name="Hall N."/>
            <person name="Watson M."/>
            <person name="Adriaenssens E.M."/>
            <person name="Foster-Nyarko E."/>
            <person name="Jarju S."/>
            <person name="Secka A."/>
            <person name="Antonio M."/>
            <person name="Oren A."/>
            <person name="Chaudhuri R.R."/>
            <person name="La Ragione R."/>
            <person name="Hildebrand F."/>
            <person name="Pallen M.J."/>
        </authorList>
    </citation>
    <scope>NUCLEOTIDE SEQUENCE</scope>
    <source>
        <strain evidence="2">CHK195-11698</strain>
    </source>
</reference>
<dbReference type="Pfam" id="PF01527">
    <property type="entry name" value="HTH_Tnp_1"/>
    <property type="match status" value="1"/>
</dbReference>
<evidence type="ECO:0000313" key="3">
    <source>
        <dbReference type="Proteomes" id="UP000824175"/>
    </source>
</evidence>
<evidence type="ECO:0000313" key="2">
    <source>
        <dbReference type="EMBL" id="HIU14019.1"/>
    </source>
</evidence>
<dbReference type="AlphaFoldDB" id="A0A9D1L0R0"/>
<dbReference type="PANTHER" id="PTHR33215">
    <property type="entry name" value="PROTEIN DISTAL ANTENNA"/>
    <property type="match status" value="1"/>
</dbReference>
<dbReference type="SUPFAM" id="SSF46689">
    <property type="entry name" value="Homeodomain-like"/>
    <property type="match status" value="2"/>
</dbReference>
<organism evidence="2 3">
    <name type="scientific">Candidatus Fimiplasma intestinipullorum</name>
    <dbReference type="NCBI Taxonomy" id="2840825"/>
    <lineage>
        <taxon>Bacteria</taxon>
        <taxon>Bacillati</taxon>
        <taxon>Bacillota</taxon>
        <taxon>Clostridia</taxon>
        <taxon>Eubacteriales</taxon>
        <taxon>Candidatus Fimiplasma</taxon>
    </lineage>
</organism>
<gene>
    <name evidence="2" type="ORF">IAD15_08125</name>
</gene>